<accession>A0A0K1PY29</accession>
<gene>
    <name evidence="4" type="ORF">AKJ09_04718</name>
</gene>
<dbReference type="STRING" id="1391654.AKJ09_04718"/>
<dbReference type="AlphaFoldDB" id="A0A0K1PY29"/>
<dbReference type="Pfam" id="PF00440">
    <property type="entry name" value="TetR_N"/>
    <property type="match status" value="1"/>
</dbReference>
<dbReference type="PATRIC" id="fig|1391654.3.peg.4784"/>
<dbReference type="InterPro" id="IPR009057">
    <property type="entry name" value="Homeodomain-like_sf"/>
</dbReference>
<keyword evidence="5" id="KW-1185">Reference proteome</keyword>
<dbReference type="PANTHER" id="PTHR30055">
    <property type="entry name" value="HTH-TYPE TRANSCRIPTIONAL REGULATOR RUTR"/>
    <property type="match status" value="1"/>
</dbReference>
<feature type="domain" description="HTH tetR-type" evidence="3">
    <location>
        <begin position="1"/>
        <end position="42"/>
    </location>
</feature>
<dbReference type="Gene3D" id="1.10.357.10">
    <property type="entry name" value="Tetracycline Repressor, domain 2"/>
    <property type="match status" value="1"/>
</dbReference>
<evidence type="ECO:0000313" key="5">
    <source>
        <dbReference type="Proteomes" id="UP000064967"/>
    </source>
</evidence>
<proteinExistence type="predicted"/>
<evidence type="ECO:0000313" key="4">
    <source>
        <dbReference type="EMBL" id="AKU98054.1"/>
    </source>
</evidence>
<dbReference type="InterPro" id="IPR050109">
    <property type="entry name" value="HTH-type_TetR-like_transc_reg"/>
</dbReference>
<dbReference type="Pfam" id="PF17918">
    <property type="entry name" value="TetR_C_15"/>
    <property type="match status" value="1"/>
</dbReference>
<dbReference type="GO" id="GO:0000976">
    <property type="term" value="F:transcription cis-regulatory region binding"/>
    <property type="evidence" value="ECO:0007669"/>
    <property type="project" value="TreeGrafter"/>
</dbReference>
<organism evidence="4 5">
    <name type="scientific">Labilithrix luteola</name>
    <dbReference type="NCBI Taxonomy" id="1391654"/>
    <lineage>
        <taxon>Bacteria</taxon>
        <taxon>Pseudomonadati</taxon>
        <taxon>Myxococcota</taxon>
        <taxon>Polyangia</taxon>
        <taxon>Polyangiales</taxon>
        <taxon>Labilitrichaceae</taxon>
        <taxon>Labilithrix</taxon>
    </lineage>
</organism>
<dbReference type="SUPFAM" id="SSF46689">
    <property type="entry name" value="Homeodomain-like"/>
    <property type="match status" value="1"/>
</dbReference>
<dbReference type="KEGG" id="llu:AKJ09_04718"/>
<dbReference type="Proteomes" id="UP000064967">
    <property type="component" value="Chromosome"/>
</dbReference>
<feature type="DNA-binding region" description="H-T-H motif" evidence="2">
    <location>
        <begin position="5"/>
        <end position="24"/>
    </location>
</feature>
<dbReference type="GO" id="GO:0003700">
    <property type="term" value="F:DNA-binding transcription factor activity"/>
    <property type="evidence" value="ECO:0007669"/>
    <property type="project" value="TreeGrafter"/>
</dbReference>
<dbReference type="InterPro" id="IPR001647">
    <property type="entry name" value="HTH_TetR"/>
</dbReference>
<protein>
    <submittedName>
        <fullName evidence="4">Transcriptional regulator, TetR family</fullName>
    </submittedName>
</protein>
<name>A0A0K1PY29_9BACT</name>
<evidence type="ECO:0000256" key="1">
    <source>
        <dbReference type="ARBA" id="ARBA00023125"/>
    </source>
</evidence>
<sequence>MEAATTTRIATVAGVSVGTLYQYFSHRDAILDALQEREFSRALEMMGGVLSHDNLTLAPRETVTAVVRGLAKLYSESPALHRVLTVEGLRVMKSDQVEAFDIRVIAIIRHFLNASRTAIRRPNVEAAAFVIFQAVRAVMLGQLLERPVGLDAETLTNEVVDLIMRYLVEDAVIEPAPVAAAKVTRKAAKKTAKKKPS</sequence>
<keyword evidence="1 2" id="KW-0238">DNA-binding</keyword>
<dbReference type="PROSITE" id="PS50977">
    <property type="entry name" value="HTH_TETR_2"/>
    <property type="match status" value="1"/>
</dbReference>
<dbReference type="PANTHER" id="PTHR30055:SF223">
    <property type="entry name" value="HTH-TYPE TRANSCRIPTIONAL REGULATOR UIDR"/>
    <property type="match status" value="1"/>
</dbReference>
<evidence type="ECO:0000256" key="2">
    <source>
        <dbReference type="PROSITE-ProRule" id="PRU00335"/>
    </source>
</evidence>
<reference evidence="4 5" key="1">
    <citation type="submission" date="2015-08" db="EMBL/GenBank/DDBJ databases">
        <authorList>
            <person name="Babu N.S."/>
            <person name="Beckwith C.J."/>
            <person name="Beseler K.G."/>
            <person name="Brison A."/>
            <person name="Carone J.V."/>
            <person name="Caskin T.P."/>
            <person name="Diamond M."/>
            <person name="Durham M.E."/>
            <person name="Foxe J.M."/>
            <person name="Go M."/>
            <person name="Henderson B.A."/>
            <person name="Jones I.B."/>
            <person name="McGettigan J.A."/>
            <person name="Micheletti S.J."/>
            <person name="Nasrallah M.E."/>
            <person name="Ortiz D."/>
            <person name="Piller C.R."/>
            <person name="Privatt S.R."/>
            <person name="Schneider S.L."/>
            <person name="Sharp S."/>
            <person name="Smith T.C."/>
            <person name="Stanton J.D."/>
            <person name="Ullery H.E."/>
            <person name="Wilson R.J."/>
            <person name="Serrano M.G."/>
            <person name="Buck G."/>
            <person name="Lee V."/>
            <person name="Wang Y."/>
            <person name="Carvalho R."/>
            <person name="Voegtly L."/>
            <person name="Shi R."/>
            <person name="Duckworth R."/>
            <person name="Johnson A."/>
            <person name="Loviza R."/>
            <person name="Walstead R."/>
            <person name="Shah Z."/>
            <person name="Kiflezghi M."/>
            <person name="Wade K."/>
            <person name="Ball S.L."/>
            <person name="Bradley K.W."/>
            <person name="Asai D.J."/>
            <person name="Bowman C.A."/>
            <person name="Russell D.A."/>
            <person name="Pope W.H."/>
            <person name="Jacobs-Sera D."/>
            <person name="Hendrix R.W."/>
            <person name="Hatfull G.F."/>
        </authorList>
    </citation>
    <scope>NUCLEOTIDE SEQUENCE [LARGE SCALE GENOMIC DNA]</scope>
    <source>
        <strain evidence="4 5">DSM 27648</strain>
    </source>
</reference>
<evidence type="ECO:0000259" key="3">
    <source>
        <dbReference type="PROSITE" id="PS50977"/>
    </source>
</evidence>
<dbReference type="InterPro" id="IPR041669">
    <property type="entry name" value="TetR_C_15"/>
</dbReference>
<dbReference type="EMBL" id="CP012333">
    <property type="protein sequence ID" value="AKU98054.1"/>
    <property type="molecule type" value="Genomic_DNA"/>
</dbReference>